<evidence type="ECO:0000313" key="2">
    <source>
        <dbReference type="EMBL" id="EOR09157.1"/>
    </source>
</evidence>
<comment type="caution">
    <text evidence="2">The sequence shown here is derived from an EMBL/GenBank/DDBJ whole genome shotgun (WGS) entry which is preliminary data.</text>
</comment>
<accession>R9B405</accession>
<dbReference type="AlphaFoldDB" id="R9B405"/>
<dbReference type="HOGENOM" id="CLU_2566116_0_0_6"/>
<dbReference type="EMBL" id="AQFL01000007">
    <property type="protein sequence ID" value="EOR09157.1"/>
    <property type="molecule type" value="Genomic_DNA"/>
</dbReference>
<evidence type="ECO:0008006" key="4">
    <source>
        <dbReference type="Google" id="ProtNLM"/>
    </source>
</evidence>
<protein>
    <recommendedName>
        <fullName evidence="4">Transposase</fullName>
    </recommendedName>
</protein>
<proteinExistence type="inferred from homology"/>
<name>R9B405_9GAMM</name>
<reference evidence="2 3" key="1">
    <citation type="submission" date="2013-03" db="EMBL/GenBank/DDBJ databases">
        <title>The Genome Sequence of Acinetobacter sp. CIP 110321.</title>
        <authorList>
            <consortium name="The Broad Institute Genome Sequencing Platform"/>
            <consortium name="The Broad Institute Genome Sequencing Center for Infectious Disease"/>
            <person name="Cerqueira G."/>
            <person name="Feldgarden M."/>
            <person name="Courvalin P."/>
            <person name="Perichon B."/>
            <person name="Grillot-Courvalin C."/>
            <person name="Clermont D."/>
            <person name="Rocha E."/>
            <person name="Yoon E.-J."/>
            <person name="Nemec A."/>
            <person name="Walker B."/>
            <person name="Young S.K."/>
            <person name="Zeng Q."/>
            <person name="Gargeya S."/>
            <person name="Fitzgerald M."/>
            <person name="Haas B."/>
            <person name="Abouelleil A."/>
            <person name="Alvarado L."/>
            <person name="Arachchi H.M."/>
            <person name="Berlin A.M."/>
            <person name="Chapman S.B."/>
            <person name="Dewar J."/>
            <person name="Goldberg J."/>
            <person name="Griggs A."/>
            <person name="Gujja S."/>
            <person name="Hansen M."/>
            <person name="Howarth C."/>
            <person name="Imamovic A."/>
            <person name="Larimer J."/>
            <person name="McCowan C."/>
            <person name="Murphy C."/>
            <person name="Neiman D."/>
            <person name="Pearson M."/>
            <person name="Priest M."/>
            <person name="Roberts A."/>
            <person name="Saif S."/>
            <person name="Shea T."/>
            <person name="Sisk P."/>
            <person name="Sykes S."/>
            <person name="Wortman J."/>
            <person name="Nusbaum C."/>
            <person name="Birren B."/>
        </authorList>
    </citation>
    <scope>NUCLEOTIDE SEQUENCE [LARGE SCALE GENOMIC DNA]</scope>
    <source>
        <strain evidence="2 3">CIP 110321</strain>
    </source>
</reference>
<comment type="similarity">
    <text evidence="1">Belongs to the transposase 8 family.</text>
</comment>
<evidence type="ECO:0000313" key="3">
    <source>
        <dbReference type="Proteomes" id="UP000016203"/>
    </source>
</evidence>
<dbReference type="GO" id="GO:0006313">
    <property type="term" value="P:DNA transposition"/>
    <property type="evidence" value="ECO:0007669"/>
    <property type="project" value="InterPro"/>
</dbReference>
<dbReference type="SUPFAM" id="SSF46689">
    <property type="entry name" value="Homeodomain-like"/>
    <property type="match status" value="1"/>
</dbReference>
<dbReference type="PATRIC" id="fig|1217699.3.peg.976"/>
<dbReference type="GO" id="GO:0004803">
    <property type="term" value="F:transposase activity"/>
    <property type="evidence" value="ECO:0007669"/>
    <property type="project" value="InterPro"/>
</dbReference>
<dbReference type="InterPro" id="IPR002514">
    <property type="entry name" value="Transposase_8"/>
</dbReference>
<gene>
    <name evidence="2" type="ORF">F896_01006</name>
</gene>
<sequence length="81" mass="8989">MSGQRYTPEFKDEAVKLITKHGYSVTHVAELLGVSQHSIYSQSKNLNVTTVAEPLSYGSDHFLDRLSSLALESSILNTVDY</sequence>
<organism evidence="2 3">
    <name type="scientific">Acinetobacter genomosp. 15BJ</name>
    <dbReference type="NCBI Taxonomy" id="106651"/>
    <lineage>
        <taxon>Bacteria</taxon>
        <taxon>Pseudomonadati</taxon>
        <taxon>Pseudomonadota</taxon>
        <taxon>Gammaproteobacteria</taxon>
        <taxon>Moraxellales</taxon>
        <taxon>Moraxellaceae</taxon>
        <taxon>Acinetobacter</taxon>
    </lineage>
</organism>
<dbReference type="Pfam" id="PF01527">
    <property type="entry name" value="HTH_Tnp_1"/>
    <property type="match status" value="1"/>
</dbReference>
<evidence type="ECO:0000256" key="1">
    <source>
        <dbReference type="ARBA" id="ARBA00009964"/>
    </source>
</evidence>
<dbReference type="InterPro" id="IPR009057">
    <property type="entry name" value="Homeodomain-like_sf"/>
</dbReference>
<dbReference type="GO" id="GO:0003677">
    <property type="term" value="F:DNA binding"/>
    <property type="evidence" value="ECO:0007669"/>
    <property type="project" value="InterPro"/>
</dbReference>
<dbReference type="Proteomes" id="UP000016203">
    <property type="component" value="Unassembled WGS sequence"/>
</dbReference>